<organism evidence="1 2">
    <name type="scientific">Naegleria lovaniensis</name>
    <name type="common">Amoeba</name>
    <dbReference type="NCBI Taxonomy" id="51637"/>
    <lineage>
        <taxon>Eukaryota</taxon>
        <taxon>Discoba</taxon>
        <taxon>Heterolobosea</taxon>
        <taxon>Tetramitia</taxon>
        <taxon>Eutetramitia</taxon>
        <taxon>Vahlkampfiidae</taxon>
        <taxon>Naegleria</taxon>
    </lineage>
</organism>
<comment type="caution">
    <text evidence="1">The sequence shown here is derived from an EMBL/GenBank/DDBJ whole genome shotgun (WGS) entry which is preliminary data.</text>
</comment>
<reference evidence="1 2" key="1">
    <citation type="journal article" date="2018" name="BMC Genomics">
        <title>The genome of Naegleria lovaniensis, the basis for a comparative approach to unravel pathogenicity factors of the human pathogenic amoeba N. fowleri.</title>
        <authorList>
            <person name="Liechti N."/>
            <person name="Schurch N."/>
            <person name="Bruggmann R."/>
            <person name="Wittwer M."/>
        </authorList>
    </citation>
    <scope>NUCLEOTIDE SEQUENCE [LARGE SCALE GENOMIC DNA]</scope>
    <source>
        <strain evidence="1 2">ATCC 30569</strain>
    </source>
</reference>
<gene>
    <name evidence="1" type="ORF">C9374_007605</name>
</gene>
<name>A0AA88GGE2_NAELO</name>
<proteinExistence type="predicted"/>
<dbReference type="Proteomes" id="UP000816034">
    <property type="component" value="Unassembled WGS sequence"/>
</dbReference>
<sequence>MKKYAMERFGLEVDELEHISPTSFEGSKISDPLIKIGDRTDEKQEIGVAAEFIYKYATNRTDYLNHDILNLGFVWGRWQPMTIPEELLYVQFFDLFAPSEVVHKIVEEWKWKVRYFDSGEPKGFAVVHYQYEFFPGFYPGCERSEFKPNEFLQVLVNELKVKRDSSVLLIGTGFEQFSPQNDLKSVELAQNGIALHLQSELLSQSKNHQLHSAALSFWLALDADLFVGTSCESQFVSHILRLRTIMKKPTCARYDVRKTIYPWRYPENYLNATYVDATFSEVPYFFPIHNQGKVFFMEKCSHFIK</sequence>
<evidence type="ECO:0000313" key="2">
    <source>
        <dbReference type="Proteomes" id="UP000816034"/>
    </source>
</evidence>
<keyword evidence="2" id="KW-1185">Reference proteome</keyword>
<dbReference type="EMBL" id="PYSW02000030">
    <property type="protein sequence ID" value="KAG2378967.1"/>
    <property type="molecule type" value="Genomic_DNA"/>
</dbReference>
<accession>A0AA88GGE2</accession>
<evidence type="ECO:0000313" key="1">
    <source>
        <dbReference type="EMBL" id="KAG2378967.1"/>
    </source>
</evidence>
<dbReference type="AlphaFoldDB" id="A0AA88GGE2"/>
<dbReference type="GeneID" id="68100059"/>
<dbReference type="RefSeq" id="XP_044546229.1">
    <property type="nucleotide sequence ID" value="XM_044697589.1"/>
</dbReference>
<protein>
    <submittedName>
        <fullName evidence="1">Uncharacterized protein</fullName>
    </submittedName>
</protein>